<sequence length="1014" mass="113036">MDGDELIASVYRKIEREKALIAAASNMRQSTDNPLVQQRVDANIRDGQKNIAYLEEKMRELQLRQERGQASPTDRRIPSGDGAPVPPQKDYGNEYGEGAGQYPQGGSGSMPSGAPYADPRPFAPVPKARPNYTKLDLIKYDTQYLGPKIQLMLSQLEFKLSVEKQYKAGIEKMVRLYQDEGDRKSRADAEGRRIESNQKIQLLKQALKRYEDLHVDIESADSPDDESLSTPNLRKPLTGLLTMRIHAVQDVDHATSSRFSRGPETFVVLKVEDTIKARTKPTRTDRWQDETFNLEIDKANEIELTVYDKSGDRPTPIGMLWVRISDIAEEMRRKKIETEFNASGWVSAEKMGHGGQPGRPDTAGGMGASHQGGPGGPAGPGGQGGAAGAPGAGQVIIDSWFALEPVGRIQLSMSFAKQLKDRRPFDIGLNRQGAVRQKKEEVHEKQGHKFVTQQFYNIMRCALCGDFLKYAAGMQCADCKYTCHKKCYPKVVTKCISKANYETDPDEEKINHRIPHRFEGFSNLSANWCCHCGYLLPFGRKNAKRCTECGLTSHAHCTHLVPDFCGMSMEAANQILETLIRAKVHNKSPSVSSTSRLSDRTLRAPQTPQDHTSMAYPSKPVEQYEPARPAARDAVSAASMSYKPPQSPTTPQASQTSPRSSASADLASHAAAAAANTRPPQAMPEPSRPVQPQPPQHARYDPSAYPMFEGGGMPHQQMQNVGAPGPYGVQQQQQQQPPPPPQQSMAVAQKQAPEAPQQQPKVRIGLDHFNFLAVLGKGNFGKVMLAETKSTKKLYAIKVLKKEFIIENDEVESTKSEKRVFLIANKERHPFLLNLHACFQTETRVYFVMEYISGGDLMLHIQRGQFGLKRAQFYASEVLLALKYFHENGVIYRDLKLDNILLTLDGHIKIADYGLCKENMWYGATTSTFCGTPDLHAHHHQPDRYQQFRSGIHKCDSCPDACAVRPFSSYAGRVPRLLLHCRLRINILRVTSRPPVLIARLSCLYFGLMCFSDS</sequence>
<name>A0ACD1H784_9EURO</name>
<dbReference type="Proteomes" id="UP000249661">
    <property type="component" value="Unassembled WGS sequence"/>
</dbReference>
<accession>A0ACD1H784</accession>
<keyword evidence="2" id="KW-1185">Reference proteome</keyword>
<organism evidence="1 2">
    <name type="scientific">Aspergillus aculeatinus CBS 121060</name>
    <dbReference type="NCBI Taxonomy" id="1448322"/>
    <lineage>
        <taxon>Eukaryota</taxon>
        <taxon>Fungi</taxon>
        <taxon>Dikarya</taxon>
        <taxon>Ascomycota</taxon>
        <taxon>Pezizomycotina</taxon>
        <taxon>Eurotiomycetes</taxon>
        <taxon>Eurotiomycetidae</taxon>
        <taxon>Eurotiales</taxon>
        <taxon>Aspergillaceae</taxon>
        <taxon>Aspergillus</taxon>
        <taxon>Aspergillus subgen. Circumdati</taxon>
    </lineage>
</organism>
<reference evidence="1" key="1">
    <citation type="submission" date="2018-02" db="EMBL/GenBank/DDBJ databases">
        <title>The genomes of Aspergillus section Nigri reveals drivers in fungal speciation.</title>
        <authorList>
            <consortium name="DOE Joint Genome Institute"/>
            <person name="Vesth T.C."/>
            <person name="Nybo J."/>
            <person name="Theobald S."/>
            <person name="Brandl J."/>
            <person name="Frisvad J.C."/>
            <person name="Nielsen K.F."/>
            <person name="Lyhne E.K."/>
            <person name="Kogle M.E."/>
            <person name="Kuo A."/>
            <person name="Riley R."/>
            <person name="Clum A."/>
            <person name="Nolan M."/>
            <person name="Lipzen A."/>
            <person name="Salamov A."/>
            <person name="Henrissat B."/>
            <person name="Wiebenga A."/>
            <person name="De vries R.P."/>
            <person name="Grigoriev I.V."/>
            <person name="Mortensen U.H."/>
            <person name="Andersen M.R."/>
            <person name="Baker S.E."/>
        </authorList>
    </citation>
    <scope>NUCLEOTIDE SEQUENCE</scope>
    <source>
        <strain evidence="1">CBS 121060</strain>
    </source>
</reference>
<protein>
    <submittedName>
        <fullName evidence="1">Uncharacterized protein</fullName>
    </submittedName>
</protein>
<proteinExistence type="predicted"/>
<dbReference type="EMBL" id="KZ824959">
    <property type="protein sequence ID" value="RAH69604.1"/>
    <property type="molecule type" value="Genomic_DNA"/>
</dbReference>
<evidence type="ECO:0000313" key="2">
    <source>
        <dbReference type="Proteomes" id="UP000249661"/>
    </source>
</evidence>
<evidence type="ECO:0000313" key="1">
    <source>
        <dbReference type="EMBL" id="RAH69604.1"/>
    </source>
</evidence>
<gene>
    <name evidence="1" type="ORF">BO66DRAFT_98805</name>
</gene>